<reference evidence="1 2" key="1">
    <citation type="journal article" date="2016" name="Virus Genes">
        <title>Genomic analysis of Staphylococcus phage Stau2 isolated from medical specimen.</title>
        <authorList>
            <person name="Hsieh S.E."/>
            <person name="Tseng Y.H."/>
            <person name="Lo H.H."/>
            <person name="Chen S.T."/>
            <person name="Wu C.N."/>
        </authorList>
    </citation>
    <scope>NUCLEOTIDE SEQUENCE [LARGE SCALE GENOMIC DNA]</scope>
</reference>
<dbReference type="Gene3D" id="2.160.20.80">
    <property type="entry name" value="E3 ubiquitin-protein ligase SopA"/>
    <property type="match status" value="1"/>
</dbReference>
<evidence type="ECO:0000313" key="1">
    <source>
        <dbReference type="EMBL" id="AKA61369.1"/>
    </source>
</evidence>
<dbReference type="EMBL" id="KP881332">
    <property type="protein sequence ID" value="AKA61369.1"/>
    <property type="molecule type" value="Genomic_DNA"/>
</dbReference>
<dbReference type="KEGG" id="vg:28802331"/>
<dbReference type="PANTHER" id="PTHR14136:SF17">
    <property type="entry name" value="BTB_POZ DOMAIN-CONTAINING PROTEIN KCTD9"/>
    <property type="match status" value="1"/>
</dbReference>
<dbReference type="Pfam" id="PF00805">
    <property type="entry name" value="Pentapeptide"/>
    <property type="match status" value="3"/>
</dbReference>
<dbReference type="RefSeq" id="YP_009275875.1">
    <property type="nucleotide sequence ID" value="NC_030933.1"/>
</dbReference>
<evidence type="ECO:0000313" key="2">
    <source>
        <dbReference type="Proteomes" id="UP000207597"/>
    </source>
</evidence>
<dbReference type="SUPFAM" id="SSF141571">
    <property type="entry name" value="Pentapeptide repeat-like"/>
    <property type="match status" value="1"/>
</dbReference>
<sequence>MQDLKRITQPELDLLIEKHEQWLATNEKEGEKLFLQCVDLRNLDFHSADLQYSTIVMSSLSDANLSYCDLSYSDLSYSECISTRFTNARMKDIELHHTNLEWANLIKANLENACLTEANISEADARWANMKNANLSRANLKGSDFGGTNLTNTTLYYANTLDVFGISIYTISNVLDFDEHVTYLPDYDRIISNYNEYTLEEFGKLEPTLEYEENRIKEVSKKIKLAYDFFKGVKEIDKI</sequence>
<protein>
    <submittedName>
        <fullName evidence="1">Pentapeptide repeat-containing protein</fullName>
    </submittedName>
</protein>
<dbReference type="GeneID" id="28802331"/>
<accession>A0A0U1ZUM0</accession>
<dbReference type="InterPro" id="IPR051082">
    <property type="entry name" value="Pentapeptide-BTB/POZ_domain"/>
</dbReference>
<organism evidence="1 2">
    <name type="scientific">Staphylococcus phage Stau2</name>
    <dbReference type="NCBI Taxonomy" id="1200862"/>
    <lineage>
        <taxon>Viruses</taxon>
        <taxon>Duplodnaviria</taxon>
        <taxon>Heunggongvirae</taxon>
        <taxon>Uroviricota</taxon>
        <taxon>Caudoviricetes</taxon>
        <taxon>Herelleviridae</taxon>
        <taxon>Twortvirinae</taxon>
        <taxon>Silviavirus</taxon>
        <taxon>Silviavirus stau2</taxon>
    </lineage>
</organism>
<gene>
    <name evidence="1" type="ORF">Stau2_118</name>
</gene>
<keyword evidence="2" id="KW-1185">Reference proteome</keyword>
<dbReference type="Proteomes" id="UP000207597">
    <property type="component" value="Segment"/>
</dbReference>
<proteinExistence type="predicted"/>
<dbReference type="PANTHER" id="PTHR14136">
    <property type="entry name" value="BTB_POZ DOMAIN-CONTAINING PROTEIN KCTD9"/>
    <property type="match status" value="1"/>
</dbReference>
<name>A0A0U1ZUM0_9CAUD</name>
<dbReference type="InterPro" id="IPR001646">
    <property type="entry name" value="5peptide_repeat"/>
</dbReference>